<dbReference type="GO" id="GO:0000724">
    <property type="term" value="P:double-strand break repair via homologous recombination"/>
    <property type="evidence" value="ECO:0007669"/>
    <property type="project" value="TreeGrafter"/>
</dbReference>
<organism evidence="9 10">
    <name type="scientific">Paxillus involutus ATCC 200175</name>
    <dbReference type="NCBI Taxonomy" id="664439"/>
    <lineage>
        <taxon>Eukaryota</taxon>
        <taxon>Fungi</taxon>
        <taxon>Dikarya</taxon>
        <taxon>Basidiomycota</taxon>
        <taxon>Agaricomycotina</taxon>
        <taxon>Agaricomycetes</taxon>
        <taxon>Agaricomycetidae</taxon>
        <taxon>Boletales</taxon>
        <taxon>Paxilineae</taxon>
        <taxon>Paxillaceae</taxon>
        <taxon>Paxillus</taxon>
    </lineage>
</organism>
<dbReference type="OrthoDB" id="10261556at2759"/>
<evidence type="ECO:0000256" key="3">
    <source>
        <dbReference type="ARBA" id="ARBA00022840"/>
    </source>
</evidence>
<keyword evidence="2" id="KW-0547">Nucleotide-binding</keyword>
<dbReference type="Gene3D" id="3.40.50.300">
    <property type="entry name" value="P-loop containing nucleotide triphosphate hydrolases"/>
    <property type="match status" value="2"/>
</dbReference>
<dbReference type="GO" id="GO:0005694">
    <property type="term" value="C:chromosome"/>
    <property type="evidence" value="ECO:0007669"/>
    <property type="project" value="TreeGrafter"/>
</dbReference>
<dbReference type="GO" id="GO:0009378">
    <property type="term" value="F:four-way junction helicase activity"/>
    <property type="evidence" value="ECO:0007669"/>
    <property type="project" value="TreeGrafter"/>
</dbReference>
<feature type="domain" description="Helicase ATP-binding" evidence="8">
    <location>
        <begin position="35"/>
        <end position="189"/>
    </location>
</feature>
<dbReference type="GO" id="GO:0005737">
    <property type="term" value="C:cytoplasm"/>
    <property type="evidence" value="ECO:0007669"/>
    <property type="project" value="TreeGrafter"/>
</dbReference>
<dbReference type="GO" id="GO:0003677">
    <property type="term" value="F:DNA binding"/>
    <property type="evidence" value="ECO:0007669"/>
    <property type="project" value="UniProtKB-KW"/>
</dbReference>
<dbReference type="InterPro" id="IPR014001">
    <property type="entry name" value="Helicase_ATP-bd"/>
</dbReference>
<dbReference type="PROSITE" id="PS51192">
    <property type="entry name" value="HELICASE_ATP_BIND_1"/>
    <property type="match status" value="1"/>
</dbReference>
<dbReference type="InterPro" id="IPR027417">
    <property type="entry name" value="P-loop_NTPase"/>
</dbReference>
<dbReference type="SMART" id="SM00487">
    <property type="entry name" value="DEXDc"/>
    <property type="match status" value="1"/>
</dbReference>
<evidence type="ECO:0000256" key="2">
    <source>
        <dbReference type="ARBA" id="ARBA00022741"/>
    </source>
</evidence>
<sequence>MSGRSTVVVPPIADMRSVVQDKFGLQPCTWQLQSARYQLESKDVFTVSPTGSGKTLTFWIPLLFNNNGIIIIITPLNILGEKICDEVIQRGFPAINLCAETATDQAYKDIDHFQVLWKLKKFGDKLFNVTFDEGHCISEWGDDFRPLYGQLGNLRWFLPDHTTFHVVSATMPPHIISDVKTKLCMRSYNLAKIIRSNDRPNINLIVEEMKFPCNSMHDLTRVMDLRGGLRPEKFMLFTNSRGSAESACNHLCTDLPPHLQDKIIWFHSRMTMEFWIEAIGKLRQGEIWGICCTDAAGMGLDLHDITLIVQ</sequence>
<evidence type="ECO:0000313" key="9">
    <source>
        <dbReference type="EMBL" id="KIJ11128.1"/>
    </source>
</evidence>
<dbReference type="AlphaFoldDB" id="A0A0C9TKF7"/>
<dbReference type="Pfam" id="PF00270">
    <property type="entry name" value="DEAD"/>
    <property type="match status" value="1"/>
</dbReference>
<dbReference type="GO" id="GO:0043138">
    <property type="term" value="F:3'-5' DNA helicase activity"/>
    <property type="evidence" value="ECO:0007669"/>
    <property type="project" value="UniProtKB-EC"/>
</dbReference>
<dbReference type="InterPro" id="IPR011545">
    <property type="entry name" value="DEAD/DEAH_box_helicase_dom"/>
</dbReference>
<dbReference type="HOGENOM" id="CLU_001103_19_6_1"/>
<evidence type="ECO:0000256" key="5">
    <source>
        <dbReference type="ARBA" id="ARBA00023235"/>
    </source>
</evidence>
<dbReference type="GO" id="GO:0005524">
    <property type="term" value="F:ATP binding"/>
    <property type="evidence" value="ECO:0007669"/>
    <property type="project" value="UniProtKB-KW"/>
</dbReference>
<evidence type="ECO:0000256" key="4">
    <source>
        <dbReference type="ARBA" id="ARBA00023125"/>
    </source>
</evidence>
<dbReference type="PANTHER" id="PTHR13710:SF105">
    <property type="entry name" value="ATP-DEPENDENT DNA HELICASE Q1"/>
    <property type="match status" value="1"/>
</dbReference>
<proteinExistence type="inferred from homology"/>
<dbReference type="EMBL" id="KN819386">
    <property type="protein sequence ID" value="KIJ11128.1"/>
    <property type="molecule type" value="Genomic_DNA"/>
</dbReference>
<keyword evidence="10" id="KW-1185">Reference proteome</keyword>
<dbReference type="EC" id="5.6.2.4" evidence="7"/>
<evidence type="ECO:0000256" key="6">
    <source>
        <dbReference type="ARBA" id="ARBA00034617"/>
    </source>
</evidence>
<evidence type="ECO:0000256" key="1">
    <source>
        <dbReference type="ARBA" id="ARBA00005446"/>
    </source>
</evidence>
<dbReference type="PANTHER" id="PTHR13710">
    <property type="entry name" value="DNA HELICASE RECQ FAMILY MEMBER"/>
    <property type="match status" value="1"/>
</dbReference>
<keyword evidence="5" id="KW-0413">Isomerase</keyword>
<evidence type="ECO:0000256" key="7">
    <source>
        <dbReference type="ARBA" id="ARBA00034808"/>
    </source>
</evidence>
<dbReference type="InterPro" id="IPR001650">
    <property type="entry name" value="Helicase_C-like"/>
</dbReference>
<evidence type="ECO:0000313" key="10">
    <source>
        <dbReference type="Proteomes" id="UP000053647"/>
    </source>
</evidence>
<dbReference type="Proteomes" id="UP000053647">
    <property type="component" value="Unassembled WGS sequence"/>
</dbReference>
<keyword evidence="4" id="KW-0238">DNA-binding</keyword>
<accession>A0A0C9TKF7</accession>
<dbReference type="Pfam" id="PF00271">
    <property type="entry name" value="Helicase_C"/>
    <property type="match status" value="1"/>
</dbReference>
<comment type="catalytic activity">
    <reaction evidence="6">
        <text>Couples ATP hydrolysis with the unwinding of duplex DNA by translocating in the 3'-5' direction.</text>
        <dbReference type="EC" id="5.6.2.4"/>
    </reaction>
</comment>
<keyword evidence="3" id="KW-0067">ATP-binding</keyword>
<reference evidence="10" key="2">
    <citation type="submission" date="2015-01" db="EMBL/GenBank/DDBJ databases">
        <title>Evolutionary Origins and Diversification of the Mycorrhizal Mutualists.</title>
        <authorList>
            <consortium name="DOE Joint Genome Institute"/>
            <consortium name="Mycorrhizal Genomics Consortium"/>
            <person name="Kohler A."/>
            <person name="Kuo A."/>
            <person name="Nagy L.G."/>
            <person name="Floudas D."/>
            <person name="Copeland A."/>
            <person name="Barry K.W."/>
            <person name="Cichocki N."/>
            <person name="Veneault-Fourrey C."/>
            <person name="LaButti K."/>
            <person name="Lindquist E.A."/>
            <person name="Lipzen A."/>
            <person name="Lundell T."/>
            <person name="Morin E."/>
            <person name="Murat C."/>
            <person name="Riley R."/>
            <person name="Ohm R."/>
            <person name="Sun H."/>
            <person name="Tunlid A."/>
            <person name="Henrissat B."/>
            <person name="Grigoriev I.V."/>
            <person name="Hibbett D.S."/>
            <person name="Martin F."/>
        </authorList>
    </citation>
    <scope>NUCLEOTIDE SEQUENCE [LARGE SCALE GENOMIC DNA]</scope>
    <source>
        <strain evidence="10">ATCC 200175</strain>
    </source>
</reference>
<gene>
    <name evidence="9" type="ORF">PAXINDRAFT_15948</name>
</gene>
<comment type="similarity">
    <text evidence="1">Belongs to the helicase family. RecQ subfamily.</text>
</comment>
<evidence type="ECO:0000259" key="8">
    <source>
        <dbReference type="PROSITE" id="PS51192"/>
    </source>
</evidence>
<dbReference type="SUPFAM" id="SSF52540">
    <property type="entry name" value="P-loop containing nucleoside triphosphate hydrolases"/>
    <property type="match status" value="1"/>
</dbReference>
<protein>
    <recommendedName>
        <fullName evidence="7">DNA 3'-5' helicase</fullName>
        <ecNumber evidence="7">5.6.2.4</ecNumber>
    </recommendedName>
</protein>
<reference evidence="9 10" key="1">
    <citation type="submission" date="2014-06" db="EMBL/GenBank/DDBJ databases">
        <authorList>
            <consortium name="DOE Joint Genome Institute"/>
            <person name="Kuo A."/>
            <person name="Kohler A."/>
            <person name="Nagy L.G."/>
            <person name="Floudas D."/>
            <person name="Copeland A."/>
            <person name="Barry K.W."/>
            <person name="Cichocki N."/>
            <person name="Veneault-Fourrey C."/>
            <person name="LaButti K."/>
            <person name="Lindquist E.A."/>
            <person name="Lipzen A."/>
            <person name="Lundell T."/>
            <person name="Morin E."/>
            <person name="Murat C."/>
            <person name="Sun H."/>
            <person name="Tunlid A."/>
            <person name="Henrissat B."/>
            <person name="Grigoriev I.V."/>
            <person name="Hibbett D.S."/>
            <person name="Martin F."/>
            <person name="Nordberg H.P."/>
            <person name="Cantor M.N."/>
            <person name="Hua S.X."/>
        </authorList>
    </citation>
    <scope>NUCLEOTIDE SEQUENCE [LARGE SCALE GENOMIC DNA]</scope>
    <source>
        <strain evidence="9 10">ATCC 200175</strain>
    </source>
</reference>
<name>A0A0C9TKF7_PAXIN</name>